<keyword evidence="1" id="KW-0472">Membrane</keyword>
<evidence type="ECO:0000256" key="1">
    <source>
        <dbReference type="SAM" id="Phobius"/>
    </source>
</evidence>
<dbReference type="EMBL" id="ASPP01006106">
    <property type="protein sequence ID" value="ETO29342.1"/>
    <property type="molecule type" value="Genomic_DNA"/>
</dbReference>
<keyword evidence="3" id="KW-1185">Reference proteome</keyword>
<evidence type="ECO:0000313" key="2">
    <source>
        <dbReference type="EMBL" id="ETO29342.1"/>
    </source>
</evidence>
<organism evidence="2 3">
    <name type="scientific">Reticulomyxa filosa</name>
    <dbReference type="NCBI Taxonomy" id="46433"/>
    <lineage>
        <taxon>Eukaryota</taxon>
        <taxon>Sar</taxon>
        <taxon>Rhizaria</taxon>
        <taxon>Retaria</taxon>
        <taxon>Foraminifera</taxon>
        <taxon>Monothalamids</taxon>
        <taxon>Reticulomyxidae</taxon>
        <taxon>Reticulomyxa</taxon>
    </lineage>
</organism>
<comment type="caution">
    <text evidence="2">The sequence shown here is derived from an EMBL/GenBank/DDBJ whole genome shotgun (WGS) entry which is preliminary data.</text>
</comment>
<reference evidence="2 3" key="1">
    <citation type="journal article" date="2013" name="Curr. Biol.">
        <title>The Genome of the Foraminiferan Reticulomyxa filosa.</title>
        <authorList>
            <person name="Glockner G."/>
            <person name="Hulsmann N."/>
            <person name="Schleicher M."/>
            <person name="Noegel A.A."/>
            <person name="Eichinger L."/>
            <person name="Gallinger C."/>
            <person name="Pawlowski J."/>
            <person name="Sierra R."/>
            <person name="Euteneuer U."/>
            <person name="Pillet L."/>
            <person name="Moustafa A."/>
            <person name="Platzer M."/>
            <person name="Groth M."/>
            <person name="Szafranski K."/>
            <person name="Schliwa M."/>
        </authorList>
    </citation>
    <scope>NUCLEOTIDE SEQUENCE [LARGE SCALE GENOMIC DNA]</scope>
</reference>
<dbReference type="Proteomes" id="UP000023152">
    <property type="component" value="Unassembled WGS sequence"/>
</dbReference>
<gene>
    <name evidence="2" type="ORF">RFI_07779</name>
</gene>
<name>X6NVN3_RETFI</name>
<dbReference type="AlphaFoldDB" id="X6NVN3"/>
<keyword evidence="1" id="KW-0812">Transmembrane</keyword>
<sequence>MNLKQNVLFCRECILEDINPFQFIAMQKKVTLIFKFLSTLRVCQNLKNFFLELGLLKKNLSLQFLQLLFYHFYSKMIFGVIVLIVIFCFLGYVMSSKDENENTSWMTLKMGCPACDKGIYKRAVWYHASDGKEIQINEKANVRCTNGHMHPFKDWGWDCGNHKCEFKYAKPIYVAAIAQRAIKMMETFTDEKISEQWLLSLCANLGKQNFEKKLENFVTSILLKNEKRQIKNIMDMKVKVFYFVI</sequence>
<proteinExistence type="predicted"/>
<feature type="transmembrane region" description="Helical" evidence="1">
    <location>
        <begin position="72"/>
        <end position="93"/>
    </location>
</feature>
<keyword evidence="1" id="KW-1133">Transmembrane helix</keyword>
<protein>
    <submittedName>
        <fullName evidence="2">Uncharacterized protein</fullName>
    </submittedName>
</protein>
<evidence type="ECO:0000313" key="3">
    <source>
        <dbReference type="Proteomes" id="UP000023152"/>
    </source>
</evidence>
<accession>X6NVN3</accession>